<dbReference type="Pfam" id="PF13377">
    <property type="entry name" value="Peripla_BP_3"/>
    <property type="match status" value="1"/>
</dbReference>
<keyword evidence="6" id="KW-1185">Reference proteome</keyword>
<dbReference type="OrthoDB" id="9788209at2"/>
<dbReference type="CDD" id="cd06294">
    <property type="entry name" value="PBP1_MalR-like"/>
    <property type="match status" value="1"/>
</dbReference>
<evidence type="ECO:0000313" key="5">
    <source>
        <dbReference type="EMBL" id="TLS37860.1"/>
    </source>
</evidence>
<evidence type="ECO:0000256" key="2">
    <source>
        <dbReference type="ARBA" id="ARBA00023125"/>
    </source>
</evidence>
<keyword evidence="1" id="KW-0805">Transcription regulation</keyword>
<dbReference type="CDD" id="cd01392">
    <property type="entry name" value="HTH_LacI"/>
    <property type="match status" value="1"/>
</dbReference>
<comment type="caution">
    <text evidence="5">The sequence shown here is derived from an EMBL/GenBank/DDBJ whole genome shotgun (WGS) entry which is preliminary data.</text>
</comment>
<dbReference type="InterPro" id="IPR000843">
    <property type="entry name" value="HTH_LacI"/>
</dbReference>
<dbReference type="AlphaFoldDB" id="A0A5R9F642"/>
<dbReference type="GO" id="GO:0003700">
    <property type="term" value="F:DNA-binding transcription factor activity"/>
    <property type="evidence" value="ECO:0007669"/>
    <property type="project" value="TreeGrafter"/>
</dbReference>
<organism evidence="5 6">
    <name type="scientific">Exobacillus caeni</name>
    <dbReference type="NCBI Taxonomy" id="2574798"/>
    <lineage>
        <taxon>Bacteria</taxon>
        <taxon>Bacillati</taxon>
        <taxon>Bacillota</taxon>
        <taxon>Bacilli</taxon>
        <taxon>Bacillales</taxon>
        <taxon>Guptibacillaceae</taxon>
        <taxon>Exobacillus</taxon>
    </lineage>
</organism>
<dbReference type="SUPFAM" id="SSF47413">
    <property type="entry name" value="lambda repressor-like DNA-binding domains"/>
    <property type="match status" value="1"/>
</dbReference>
<dbReference type="Proteomes" id="UP000308230">
    <property type="component" value="Unassembled WGS sequence"/>
</dbReference>
<accession>A0A5R9F642</accession>
<evidence type="ECO:0000259" key="4">
    <source>
        <dbReference type="PROSITE" id="PS50932"/>
    </source>
</evidence>
<dbReference type="InterPro" id="IPR010982">
    <property type="entry name" value="Lambda_DNA-bd_dom_sf"/>
</dbReference>
<dbReference type="PROSITE" id="PS50932">
    <property type="entry name" value="HTH_LACI_2"/>
    <property type="match status" value="1"/>
</dbReference>
<evidence type="ECO:0000256" key="1">
    <source>
        <dbReference type="ARBA" id="ARBA00023015"/>
    </source>
</evidence>
<gene>
    <name evidence="5" type="ORF">FCL54_08565</name>
</gene>
<dbReference type="Pfam" id="PF00356">
    <property type="entry name" value="LacI"/>
    <property type="match status" value="1"/>
</dbReference>
<evidence type="ECO:0000313" key="6">
    <source>
        <dbReference type="Proteomes" id="UP000308230"/>
    </source>
</evidence>
<protein>
    <submittedName>
        <fullName evidence="5">LacI family transcriptional regulator</fullName>
    </submittedName>
</protein>
<reference evidence="5 6" key="1">
    <citation type="submission" date="2019-04" db="EMBL/GenBank/DDBJ databases">
        <title>Bacillus caeni sp. nov., a bacterium isolated from mangrove sediment.</title>
        <authorList>
            <person name="Huang H."/>
            <person name="Mo K."/>
            <person name="Hu Y."/>
        </authorList>
    </citation>
    <scope>NUCLEOTIDE SEQUENCE [LARGE SCALE GENOMIC DNA]</scope>
    <source>
        <strain evidence="5 6">HB172195</strain>
    </source>
</reference>
<dbReference type="SUPFAM" id="SSF53822">
    <property type="entry name" value="Periplasmic binding protein-like I"/>
    <property type="match status" value="1"/>
</dbReference>
<dbReference type="InterPro" id="IPR046335">
    <property type="entry name" value="LacI/GalR-like_sensor"/>
</dbReference>
<keyword evidence="2" id="KW-0238">DNA-binding</keyword>
<dbReference type="EMBL" id="SWLG01000005">
    <property type="protein sequence ID" value="TLS37860.1"/>
    <property type="molecule type" value="Genomic_DNA"/>
</dbReference>
<dbReference type="PANTHER" id="PTHR30146">
    <property type="entry name" value="LACI-RELATED TRANSCRIPTIONAL REPRESSOR"/>
    <property type="match status" value="1"/>
</dbReference>
<name>A0A5R9F642_9BACL</name>
<dbReference type="GO" id="GO:0000976">
    <property type="term" value="F:transcription cis-regulatory region binding"/>
    <property type="evidence" value="ECO:0007669"/>
    <property type="project" value="TreeGrafter"/>
</dbReference>
<dbReference type="InterPro" id="IPR028082">
    <property type="entry name" value="Peripla_BP_I"/>
</dbReference>
<evidence type="ECO:0000256" key="3">
    <source>
        <dbReference type="ARBA" id="ARBA00023163"/>
    </source>
</evidence>
<sequence length="347" mass="38489">MAVTIKDVAKLANVAPSTVSRVIANNPRISEETKRRVREAMDYLGYHPNFNARSLANKSTQAIGVIMPSSADKVFQNPFFPEVIRGISTKAHEKGYSLYLSTGATEEEMFEGVVGMVQGRRVDGIVLLYSRVEDKIMSYLQKQKFPFAVVGKPYKNSESITHVDNDNFKAAKEVTEYLISLGHRNIAFVGGSQELVVTVDRLTGYEKAIRNAGISFHDEYVFQEEFLKEGGHEAVLELLSLKKPPTALVVSDDLMALGIMSKLDEMGLSVPDDISVISFNNVMLSEYARPPLSSVDINIFKLGYEAVDCLLDLISNPGISPRRVTVPYKIIKRQTVKDTSVESQGTR</sequence>
<feature type="domain" description="HTH lacI-type" evidence="4">
    <location>
        <begin position="3"/>
        <end position="57"/>
    </location>
</feature>
<proteinExistence type="predicted"/>
<dbReference type="PANTHER" id="PTHR30146:SF109">
    <property type="entry name" value="HTH-TYPE TRANSCRIPTIONAL REGULATOR GALS"/>
    <property type="match status" value="1"/>
</dbReference>
<keyword evidence="3" id="KW-0804">Transcription</keyword>
<dbReference type="RefSeq" id="WP_138125346.1">
    <property type="nucleotide sequence ID" value="NZ_SWLG01000005.1"/>
</dbReference>
<dbReference type="SMART" id="SM00354">
    <property type="entry name" value="HTH_LACI"/>
    <property type="match status" value="1"/>
</dbReference>
<dbReference type="Gene3D" id="3.40.50.2300">
    <property type="match status" value="2"/>
</dbReference>
<dbReference type="Gene3D" id="1.10.260.40">
    <property type="entry name" value="lambda repressor-like DNA-binding domains"/>
    <property type="match status" value="1"/>
</dbReference>